<comment type="caution">
    <text evidence="2">The sequence shown here is derived from an EMBL/GenBank/DDBJ whole genome shotgun (WGS) entry which is preliminary data.</text>
</comment>
<reference evidence="2 3" key="1">
    <citation type="journal article" date="2012" name="Front. Microbiol.">
        <title>Redundancy and modularity in membrane-associated dissimilatory nitrate reduction in Bacillus.</title>
        <authorList>
            <person name="Heylen K."/>
            <person name="Keltjens J."/>
        </authorList>
    </citation>
    <scope>NUCLEOTIDE SEQUENCE [LARGE SCALE GENOMIC DNA]</scope>
    <source>
        <strain evidence="3">LMG 21833T</strain>
    </source>
</reference>
<sequence>MIGLILAILIFNTIAFMKNKRLSGNQIVHIWTFTTAFQIIFDVFIEFKYHGYWYFDKEIDWVGLLPHLFLVPAANIIFLKWFPFKTNLVKQILYLVVFVIIILLYELVTLLPEPWGYFHYGWWRIWHAVIINPILLLILLGYYKWICKLEEKVACKKHD</sequence>
<evidence type="ECO:0000313" key="3">
    <source>
        <dbReference type="Proteomes" id="UP000006316"/>
    </source>
</evidence>
<name>K6DXG3_9BACI</name>
<feature type="transmembrane region" description="Helical" evidence="1">
    <location>
        <begin position="59"/>
        <end position="79"/>
    </location>
</feature>
<dbReference type="Proteomes" id="UP000006316">
    <property type="component" value="Unassembled WGS sequence"/>
</dbReference>
<dbReference type="eggNOG" id="ENOG5032VSH">
    <property type="taxonomic scope" value="Bacteria"/>
</dbReference>
<organism evidence="2 3">
    <name type="scientific">Neobacillus bataviensis LMG 21833</name>
    <dbReference type="NCBI Taxonomy" id="1117379"/>
    <lineage>
        <taxon>Bacteria</taxon>
        <taxon>Bacillati</taxon>
        <taxon>Bacillota</taxon>
        <taxon>Bacilli</taxon>
        <taxon>Bacillales</taxon>
        <taxon>Bacillaceae</taxon>
        <taxon>Neobacillus</taxon>
    </lineage>
</organism>
<dbReference type="AlphaFoldDB" id="K6DXG3"/>
<evidence type="ECO:0000256" key="1">
    <source>
        <dbReference type="SAM" id="Phobius"/>
    </source>
</evidence>
<proteinExistence type="predicted"/>
<evidence type="ECO:0000313" key="2">
    <source>
        <dbReference type="EMBL" id="EKN65521.1"/>
    </source>
</evidence>
<feature type="transmembrane region" description="Helical" evidence="1">
    <location>
        <begin position="27"/>
        <end position="47"/>
    </location>
</feature>
<feature type="transmembrane region" description="Helical" evidence="1">
    <location>
        <begin position="123"/>
        <end position="143"/>
    </location>
</feature>
<keyword evidence="3" id="KW-1185">Reference proteome</keyword>
<feature type="transmembrane region" description="Helical" evidence="1">
    <location>
        <begin position="91"/>
        <end position="111"/>
    </location>
</feature>
<protein>
    <submittedName>
        <fullName evidence="2">Uncharacterized protein</fullName>
    </submittedName>
</protein>
<keyword evidence="1" id="KW-0472">Membrane</keyword>
<dbReference type="PATRIC" id="fig|1117379.3.peg.4214"/>
<keyword evidence="1" id="KW-1133">Transmembrane helix</keyword>
<keyword evidence="1" id="KW-0812">Transmembrane</keyword>
<dbReference type="STRING" id="1117379.BABA_20321"/>
<dbReference type="EMBL" id="AJLS01000132">
    <property type="protein sequence ID" value="EKN65521.1"/>
    <property type="molecule type" value="Genomic_DNA"/>
</dbReference>
<dbReference type="OrthoDB" id="2627420at2"/>
<dbReference type="RefSeq" id="WP_007087057.1">
    <property type="nucleotide sequence ID" value="NZ_AJLS01000132.1"/>
</dbReference>
<gene>
    <name evidence="2" type="ORF">BABA_20321</name>
</gene>
<accession>K6DXG3</accession>